<proteinExistence type="predicted"/>
<evidence type="ECO:0000313" key="2">
    <source>
        <dbReference type="EMBL" id="KAF3279570.1"/>
    </source>
</evidence>
<name>A0A7C8R8N5_ORBOL</name>
<feature type="region of interest" description="Disordered" evidence="1">
    <location>
        <begin position="56"/>
        <end position="132"/>
    </location>
</feature>
<accession>A0A7C8R8N5</accession>
<evidence type="ECO:0000313" key="3">
    <source>
        <dbReference type="Proteomes" id="UP000474640"/>
    </source>
</evidence>
<dbReference type="EMBL" id="JAABOJ010000021">
    <property type="protein sequence ID" value="KAF3279570.1"/>
    <property type="molecule type" value="Genomic_DNA"/>
</dbReference>
<dbReference type="Proteomes" id="UP000474640">
    <property type="component" value="Unassembled WGS sequence"/>
</dbReference>
<dbReference type="OrthoDB" id="5342225at2759"/>
<feature type="region of interest" description="Disordered" evidence="1">
    <location>
        <begin position="178"/>
        <end position="208"/>
    </location>
</feature>
<gene>
    <name evidence="2" type="ORF">TWF970_004112</name>
</gene>
<protein>
    <submittedName>
        <fullName evidence="2">Uncharacterized protein</fullName>
    </submittedName>
</protein>
<evidence type="ECO:0000256" key="1">
    <source>
        <dbReference type="SAM" id="MobiDB-lite"/>
    </source>
</evidence>
<feature type="compositionally biased region" description="Polar residues" evidence="1">
    <location>
        <begin position="94"/>
        <end position="105"/>
    </location>
</feature>
<dbReference type="AlphaFoldDB" id="A0A7C8R8N5"/>
<organism evidence="2 3">
    <name type="scientific">Orbilia oligospora</name>
    <name type="common">Nematode-trapping fungus</name>
    <name type="synonym">Arthrobotrys oligospora</name>
    <dbReference type="NCBI Taxonomy" id="2813651"/>
    <lineage>
        <taxon>Eukaryota</taxon>
        <taxon>Fungi</taxon>
        <taxon>Dikarya</taxon>
        <taxon>Ascomycota</taxon>
        <taxon>Pezizomycotina</taxon>
        <taxon>Orbiliomycetes</taxon>
        <taxon>Orbiliales</taxon>
        <taxon>Orbiliaceae</taxon>
        <taxon>Orbilia</taxon>
    </lineage>
</organism>
<feature type="region of interest" description="Disordered" evidence="1">
    <location>
        <begin position="1"/>
        <end position="28"/>
    </location>
</feature>
<reference evidence="2 3" key="1">
    <citation type="submission" date="2020-01" db="EMBL/GenBank/DDBJ databases">
        <authorList>
            <person name="Palmer J.M."/>
        </authorList>
    </citation>
    <scope>NUCLEOTIDE SEQUENCE [LARGE SCALE GENOMIC DNA]</scope>
    <source>
        <strain evidence="2 3">TWF970</strain>
    </source>
</reference>
<feature type="compositionally biased region" description="Polar residues" evidence="1">
    <location>
        <begin position="199"/>
        <end position="208"/>
    </location>
</feature>
<comment type="caution">
    <text evidence="2">The sequence shown here is derived from an EMBL/GenBank/DDBJ whole genome shotgun (WGS) entry which is preliminary data.</text>
</comment>
<sequence>MNWVGGTRTRRRGGQPQPATQQKEYFARLRSDQWAKSTFRKRICRKPEHAHLPLAHCSSQPANFPTSNTSIQQSPLEPSPQTTKPKSQRRSAKRYNQTDIVSRSKSFVRKYSSPTAEPFAPTPESPSRNPQRLFRKREPGFRGLDSAVDIQTKQTQDLGITDLCKEARPTKTCNQDKECDRRTENTAFAGREQERTSSRELTQQHRFISSHGESSSFAEYVSPRTTLNLNWKAYILFPYRNPADKSRVGARGKEMQGAIFVL</sequence>
<feature type="compositionally biased region" description="Polar residues" evidence="1">
    <location>
        <begin position="57"/>
        <end position="85"/>
    </location>
</feature>